<feature type="signal peptide" evidence="1">
    <location>
        <begin position="1"/>
        <end position="25"/>
    </location>
</feature>
<dbReference type="RefSeq" id="WP_036619680.1">
    <property type="nucleotide sequence ID" value="NZ_BOSD01000026.1"/>
</dbReference>
<proteinExistence type="predicted"/>
<feature type="chain" id="PRO_5035986099" evidence="1">
    <location>
        <begin position="26"/>
        <end position="238"/>
    </location>
</feature>
<dbReference type="PATRIC" id="fig|44252.3.peg.2963"/>
<evidence type="ECO:0000313" key="4">
    <source>
        <dbReference type="Proteomes" id="UP000029278"/>
    </source>
</evidence>
<accession>A0A090ZDG9</accession>
<name>A0A090ZDG9_PAEMA</name>
<comment type="caution">
    <text evidence="2">The sequence shown here is derived from an EMBL/GenBank/DDBJ whole genome shotgun (WGS) entry which is preliminary data.</text>
</comment>
<keyword evidence="1" id="KW-0732">Signal</keyword>
<gene>
    <name evidence="2" type="ORF">DJ90_5306</name>
    <name evidence="3" type="ORF">GNQ08_22380</name>
</gene>
<dbReference type="GeneID" id="77011420"/>
<dbReference type="EMBL" id="JMQA01000027">
    <property type="protein sequence ID" value="KFN08662.1"/>
    <property type="molecule type" value="Genomic_DNA"/>
</dbReference>
<keyword evidence="4" id="KW-1185">Reference proteome</keyword>
<reference evidence="3 5" key="2">
    <citation type="submission" date="2019-11" db="EMBL/GenBank/DDBJ databases">
        <title>Draft genome sequences of five Paenibacillus species of dairy origin.</title>
        <authorList>
            <person name="Olajide A.M."/>
            <person name="Chen S."/>
            <person name="Lapointe G."/>
        </authorList>
    </citation>
    <scope>NUCLEOTIDE SEQUENCE [LARGE SCALE GENOMIC DNA]</scope>
    <source>
        <strain evidence="3 5">3CT49</strain>
    </source>
</reference>
<sequence>MKKRFLLSMLSLSVCLAFLPMTSYAEPREIVNSTGQSITDLNTDANAERVPEELLKQASLNESAKITITDRNELEKIAKEEGEDEIPVSIEYEYIPNDISSVNPNTGNIIKPQADYPRIATWDHGNGHYDKQKDLYKEFYVYGPDDFEISETTKDYNKWDGTFGIVKKDALEAKLGFEIGHENTLEWKSTTKIKDGEKIRFQLYKTHHWVTYSLITEWKTYKGEAYEPNGTLIKKIKY</sequence>
<dbReference type="OrthoDB" id="2626408at2"/>
<dbReference type="Proteomes" id="UP000029278">
    <property type="component" value="Unassembled WGS sequence"/>
</dbReference>
<dbReference type="AlphaFoldDB" id="A0A090ZDG9"/>
<dbReference type="Proteomes" id="UP000442469">
    <property type="component" value="Unassembled WGS sequence"/>
</dbReference>
<reference evidence="2 4" key="1">
    <citation type="submission" date="2014-04" db="EMBL/GenBank/DDBJ databases">
        <authorList>
            <person name="Bishop-Lilly K.A."/>
            <person name="Broomall S.M."/>
            <person name="Chain P.S."/>
            <person name="Chertkov O."/>
            <person name="Coyne S.R."/>
            <person name="Daligault H.E."/>
            <person name="Davenport K.W."/>
            <person name="Erkkila T."/>
            <person name="Frey K.G."/>
            <person name="Gibbons H.S."/>
            <person name="Gu W."/>
            <person name="Jaissle J."/>
            <person name="Johnson S.L."/>
            <person name="Koroleva G.I."/>
            <person name="Ladner J.T."/>
            <person name="Lo C.-C."/>
            <person name="Minogue T.D."/>
            <person name="Munk C."/>
            <person name="Palacios G.F."/>
            <person name="Redden C.L."/>
            <person name="Rosenzweig C.N."/>
            <person name="Scholz M.B."/>
            <person name="Teshima H."/>
            <person name="Xu Y."/>
        </authorList>
    </citation>
    <scope>NUCLEOTIDE SEQUENCE [LARGE SCALE GENOMIC DNA]</scope>
    <source>
        <strain evidence="2 4">8244</strain>
    </source>
</reference>
<dbReference type="HOGENOM" id="CLU_1164948_0_0_9"/>
<evidence type="ECO:0000256" key="1">
    <source>
        <dbReference type="SAM" id="SignalP"/>
    </source>
</evidence>
<evidence type="ECO:0000313" key="3">
    <source>
        <dbReference type="EMBL" id="MUG25117.1"/>
    </source>
</evidence>
<evidence type="ECO:0000313" key="5">
    <source>
        <dbReference type="Proteomes" id="UP000442469"/>
    </source>
</evidence>
<evidence type="ECO:0000313" key="2">
    <source>
        <dbReference type="EMBL" id="KFN08662.1"/>
    </source>
</evidence>
<organism evidence="2 4">
    <name type="scientific">Paenibacillus macerans</name>
    <name type="common">Bacillus macerans</name>
    <dbReference type="NCBI Taxonomy" id="44252"/>
    <lineage>
        <taxon>Bacteria</taxon>
        <taxon>Bacillati</taxon>
        <taxon>Bacillota</taxon>
        <taxon>Bacilli</taxon>
        <taxon>Bacillales</taxon>
        <taxon>Paenibacillaceae</taxon>
        <taxon>Paenibacillus</taxon>
    </lineage>
</organism>
<dbReference type="EMBL" id="WNZZ01000021">
    <property type="protein sequence ID" value="MUG25117.1"/>
    <property type="molecule type" value="Genomic_DNA"/>
</dbReference>
<protein>
    <submittedName>
        <fullName evidence="2">Uncharacterized protein</fullName>
    </submittedName>
</protein>